<dbReference type="InterPro" id="IPR002318">
    <property type="entry name" value="Ala-tRNA-lgiase_IIc"/>
</dbReference>
<evidence type="ECO:0000256" key="7">
    <source>
        <dbReference type="ARBA" id="ARBA00022884"/>
    </source>
</evidence>
<comment type="caution">
    <text evidence="11">The sequence shown here is derived from an EMBL/GenBank/DDBJ whole genome shotgun (WGS) entry which is preliminary data.</text>
</comment>
<dbReference type="InterPro" id="IPR050058">
    <property type="entry name" value="Ala-tRNA_ligase"/>
</dbReference>
<dbReference type="PROSITE" id="PS50860">
    <property type="entry name" value="AA_TRNA_LIGASE_II_ALA"/>
    <property type="match status" value="1"/>
</dbReference>
<dbReference type="InterPro" id="IPR018164">
    <property type="entry name" value="Ala-tRNA-synth_IIc_N"/>
</dbReference>
<dbReference type="PANTHER" id="PTHR11777:SF9">
    <property type="entry name" value="ALANINE--TRNA LIGASE, CYTOPLASMIC"/>
    <property type="match status" value="1"/>
</dbReference>
<dbReference type="GO" id="GO:0005524">
    <property type="term" value="F:ATP binding"/>
    <property type="evidence" value="ECO:0007669"/>
    <property type="project" value="UniProtKB-KW"/>
</dbReference>
<dbReference type="PRINTS" id="PR00980">
    <property type="entry name" value="TRNASYNTHALA"/>
</dbReference>
<dbReference type="PANTHER" id="PTHR11777">
    <property type="entry name" value="ALANYL-TRNA SYNTHETASE"/>
    <property type="match status" value="1"/>
</dbReference>
<sequence>MHSREIRSKFLKFFEKNGHVIRPSSSLVPENDPSVLFTTAGMQQFKPYYLGKPSPFGNSLASSQKCVRTSDIKEVGDEAHLTFFEMLGNFSFGGYWKKEAIEYAHELITKDFGLNIDFISIFSGEGDVPEDTESQEIWKSINPSLSIKKFGRKENFWGPTGEEGPCGPTTEIYVDGVEIWNIVFNEYYKDKEGKFTKLEQTGVDTGMGLERLVKVMQKVPTVFETDLFESIMQVAKSRIVADHIRTSVFMIADGVSPSNTDRGYILRRLLRRAYVKNKNIDPVIDAVINHPSYKGLYTFAPNTKEIVAQELDKFKKALEAGLKQVEKGADPFTLFTSYGLPLEIIEEVTSVDKIKFAKQMEEHRHTSSVAGEQKFKN</sequence>
<evidence type="ECO:0000313" key="11">
    <source>
        <dbReference type="EMBL" id="OHB09937.1"/>
    </source>
</evidence>
<dbReference type="GO" id="GO:0000049">
    <property type="term" value="F:tRNA binding"/>
    <property type="evidence" value="ECO:0007669"/>
    <property type="project" value="UniProtKB-KW"/>
</dbReference>
<evidence type="ECO:0000256" key="6">
    <source>
        <dbReference type="ARBA" id="ARBA00022840"/>
    </source>
</evidence>
<keyword evidence="4" id="KW-0436">Ligase</keyword>
<keyword evidence="7" id="KW-0694">RNA-binding</keyword>
<gene>
    <name evidence="11" type="ORF">A3H60_00015</name>
</gene>
<dbReference type="SUPFAM" id="SSF101353">
    <property type="entry name" value="Putative anticodon-binding domain of alanyl-tRNA synthetase (AlaRS)"/>
    <property type="match status" value="1"/>
</dbReference>
<dbReference type="EC" id="6.1.1.7" evidence="2"/>
<dbReference type="STRING" id="1802772.A3H60_00015"/>
<dbReference type="AlphaFoldDB" id="A0A1G2UKL4"/>
<reference evidence="11 12" key="1">
    <citation type="journal article" date="2016" name="Nat. Commun.">
        <title>Thousands of microbial genomes shed light on interconnected biogeochemical processes in an aquifer system.</title>
        <authorList>
            <person name="Anantharaman K."/>
            <person name="Brown C.T."/>
            <person name="Hug L.A."/>
            <person name="Sharon I."/>
            <person name="Castelle C.J."/>
            <person name="Probst A.J."/>
            <person name="Thomas B.C."/>
            <person name="Singh A."/>
            <person name="Wilkins M.J."/>
            <person name="Karaoz U."/>
            <person name="Brodie E.L."/>
            <person name="Williams K.H."/>
            <person name="Hubbard S.S."/>
            <person name="Banfield J.F."/>
        </authorList>
    </citation>
    <scope>NUCLEOTIDE SEQUENCE [LARGE SCALE GENOMIC DNA]</scope>
</reference>
<evidence type="ECO:0000256" key="9">
    <source>
        <dbReference type="ARBA" id="ARBA00023146"/>
    </source>
</evidence>
<evidence type="ECO:0000256" key="3">
    <source>
        <dbReference type="ARBA" id="ARBA00022555"/>
    </source>
</evidence>
<dbReference type="InterPro" id="IPR018162">
    <property type="entry name" value="Ala-tRNA-ligase_IIc_anticod-bd"/>
</dbReference>
<dbReference type="InterPro" id="IPR045864">
    <property type="entry name" value="aa-tRNA-synth_II/BPL/LPL"/>
</dbReference>
<evidence type="ECO:0000256" key="1">
    <source>
        <dbReference type="ARBA" id="ARBA00008226"/>
    </source>
</evidence>
<evidence type="ECO:0000256" key="5">
    <source>
        <dbReference type="ARBA" id="ARBA00022741"/>
    </source>
</evidence>
<dbReference type="Pfam" id="PF01411">
    <property type="entry name" value="tRNA-synt_2c"/>
    <property type="match status" value="1"/>
</dbReference>
<dbReference type="GO" id="GO:0005737">
    <property type="term" value="C:cytoplasm"/>
    <property type="evidence" value="ECO:0007669"/>
    <property type="project" value="InterPro"/>
</dbReference>
<keyword evidence="5" id="KW-0547">Nucleotide-binding</keyword>
<evidence type="ECO:0000256" key="2">
    <source>
        <dbReference type="ARBA" id="ARBA00013168"/>
    </source>
</evidence>
<dbReference type="EMBL" id="MHWP01000024">
    <property type="protein sequence ID" value="OHB09937.1"/>
    <property type="molecule type" value="Genomic_DNA"/>
</dbReference>
<evidence type="ECO:0000256" key="4">
    <source>
        <dbReference type="ARBA" id="ARBA00022598"/>
    </source>
</evidence>
<organism evidence="11 12">
    <name type="scientific">Candidatus Zambryskibacteria bacterium RIFCSPLOWO2_02_FULL_44_12b</name>
    <dbReference type="NCBI Taxonomy" id="1802772"/>
    <lineage>
        <taxon>Bacteria</taxon>
        <taxon>Candidatus Zambryskiibacteriota</taxon>
    </lineage>
</organism>
<dbReference type="CDD" id="cd00673">
    <property type="entry name" value="AlaRS_core"/>
    <property type="match status" value="1"/>
</dbReference>
<dbReference type="GO" id="GO:0006419">
    <property type="term" value="P:alanyl-tRNA aminoacylation"/>
    <property type="evidence" value="ECO:0007669"/>
    <property type="project" value="InterPro"/>
</dbReference>
<evidence type="ECO:0000256" key="8">
    <source>
        <dbReference type="ARBA" id="ARBA00022917"/>
    </source>
</evidence>
<dbReference type="Proteomes" id="UP000177202">
    <property type="component" value="Unassembled WGS sequence"/>
</dbReference>
<keyword evidence="6" id="KW-0067">ATP-binding</keyword>
<feature type="domain" description="Alanyl-transfer RNA synthetases family profile" evidence="10">
    <location>
        <begin position="1"/>
        <end position="348"/>
    </location>
</feature>
<dbReference type="GO" id="GO:0002161">
    <property type="term" value="F:aminoacyl-tRNA deacylase activity"/>
    <property type="evidence" value="ECO:0007669"/>
    <property type="project" value="TreeGrafter"/>
</dbReference>
<keyword evidence="9" id="KW-0030">Aminoacyl-tRNA synthetase</keyword>
<protein>
    <recommendedName>
        <fullName evidence="2">alanine--tRNA ligase</fullName>
        <ecNumber evidence="2">6.1.1.7</ecNumber>
    </recommendedName>
</protein>
<evidence type="ECO:0000259" key="10">
    <source>
        <dbReference type="PROSITE" id="PS50860"/>
    </source>
</evidence>
<proteinExistence type="inferred from homology"/>
<evidence type="ECO:0000313" key="12">
    <source>
        <dbReference type="Proteomes" id="UP000177202"/>
    </source>
</evidence>
<dbReference type="Gene3D" id="3.30.930.10">
    <property type="entry name" value="Bira Bifunctional Protein, Domain 2"/>
    <property type="match status" value="1"/>
</dbReference>
<comment type="similarity">
    <text evidence="1">Belongs to the class-II aminoacyl-tRNA synthetase family.</text>
</comment>
<dbReference type="SUPFAM" id="SSF55681">
    <property type="entry name" value="Class II aaRS and biotin synthetases"/>
    <property type="match status" value="1"/>
</dbReference>
<accession>A0A1G2UKL4</accession>
<keyword evidence="8" id="KW-0648">Protein biosynthesis</keyword>
<dbReference type="GO" id="GO:0004813">
    <property type="term" value="F:alanine-tRNA ligase activity"/>
    <property type="evidence" value="ECO:0007669"/>
    <property type="project" value="UniProtKB-EC"/>
</dbReference>
<dbReference type="InterPro" id="IPR018165">
    <property type="entry name" value="Ala-tRNA-synth_IIc_core"/>
</dbReference>
<name>A0A1G2UKL4_9BACT</name>
<keyword evidence="3" id="KW-0820">tRNA-binding</keyword>